<accession>A0A1X7UAQ6</accession>
<feature type="transmembrane region" description="Helical" evidence="1">
    <location>
        <begin position="201"/>
        <end position="226"/>
    </location>
</feature>
<evidence type="ECO:0000313" key="2">
    <source>
        <dbReference type="EnsemblMetazoa" id="Aqu2.1.24564_001"/>
    </source>
</evidence>
<dbReference type="OrthoDB" id="6147747at2759"/>
<dbReference type="InParanoid" id="A0A1X7UAQ6"/>
<keyword evidence="1" id="KW-0812">Transmembrane</keyword>
<dbReference type="AlphaFoldDB" id="A0A1X7UAQ6"/>
<proteinExistence type="predicted"/>
<keyword evidence="1" id="KW-1133">Transmembrane helix</keyword>
<dbReference type="EnsemblMetazoa" id="Aqu2.1.24564_001">
    <property type="protein sequence ID" value="Aqu2.1.24564_001"/>
    <property type="gene ID" value="Aqu2.1.24564"/>
</dbReference>
<keyword evidence="1" id="KW-0472">Membrane</keyword>
<sequence>MFGGVYSGKHTNAVTGTSTCPPFFSPLHFGQDIQVCVSSDIQGMSYALPFGGFHSCSSGNPLSLSPAQYEKGSSFPLQCPERYNQFLVTVDEGCIVNYCSNVDFILKYTSQPPILPPYKIRPPMTVNQSESMIIVGPYGTVWTKGDDGTWSKHKAGDMINDNEYIWTFTSEPHNVTDDNGTVIGSTYDGSMRTPSFTGAEVAGFVIGSVFSTALCIAFIAAVGCGVKKYKKKRIARKEAVLYLDKSETGENETAVLVQKLQD</sequence>
<organism evidence="2">
    <name type="scientific">Amphimedon queenslandica</name>
    <name type="common">Sponge</name>
    <dbReference type="NCBI Taxonomy" id="400682"/>
    <lineage>
        <taxon>Eukaryota</taxon>
        <taxon>Metazoa</taxon>
        <taxon>Porifera</taxon>
        <taxon>Demospongiae</taxon>
        <taxon>Heteroscleromorpha</taxon>
        <taxon>Haplosclerida</taxon>
        <taxon>Niphatidae</taxon>
        <taxon>Amphimedon</taxon>
    </lineage>
</organism>
<protein>
    <submittedName>
        <fullName evidence="2">Uncharacterized protein</fullName>
    </submittedName>
</protein>
<evidence type="ECO:0000256" key="1">
    <source>
        <dbReference type="SAM" id="Phobius"/>
    </source>
</evidence>
<reference evidence="2" key="1">
    <citation type="submission" date="2017-05" db="UniProtKB">
        <authorList>
            <consortium name="EnsemblMetazoa"/>
        </authorList>
    </citation>
    <scope>IDENTIFICATION</scope>
</reference>
<name>A0A1X7UAQ6_AMPQE</name>